<gene>
    <name evidence="5" type="primary">mutL</name>
    <name evidence="5" type="ORF">ESZ_00319</name>
</gene>
<dbReference type="InterPro" id="IPR038973">
    <property type="entry name" value="MutL/Mlh/Pms-like"/>
</dbReference>
<dbReference type="GO" id="GO:0140664">
    <property type="term" value="F:ATP-dependent DNA damage sensor activity"/>
    <property type="evidence" value="ECO:0007669"/>
    <property type="project" value="InterPro"/>
</dbReference>
<keyword evidence="6" id="KW-1185">Reference proteome</keyword>
<dbReference type="GO" id="GO:0032300">
    <property type="term" value="C:mismatch repair complex"/>
    <property type="evidence" value="ECO:0007669"/>
    <property type="project" value="InterPro"/>
</dbReference>
<dbReference type="PANTHER" id="PTHR10073">
    <property type="entry name" value="DNA MISMATCH REPAIR PROTEIN MLH, PMS, MUTL"/>
    <property type="match status" value="1"/>
</dbReference>
<dbReference type="Proteomes" id="UP000509549">
    <property type="component" value="Chromosome"/>
</dbReference>
<dbReference type="InterPro" id="IPR037198">
    <property type="entry name" value="MutL_C_sf"/>
</dbReference>
<protein>
    <recommendedName>
        <fullName evidence="2">DNA mismatch repair protein MutL</fullName>
    </recommendedName>
</protein>
<dbReference type="Pfam" id="PF01119">
    <property type="entry name" value="DNA_mis_repair"/>
    <property type="match status" value="1"/>
</dbReference>
<proteinExistence type="inferred from homology"/>
<evidence type="ECO:0000313" key="6">
    <source>
        <dbReference type="Proteomes" id="UP000509549"/>
    </source>
</evidence>
<dbReference type="KEGG" id="acil:ESZ_00319"/>
<dbReference type="GO" id="GO:0016887">
    <property type="term" value="F:ATP hydrolysis activity"/>
    <property type="evidence" value="ECO:0007669"/>
    <property type="project" value="InterPro"/>
</dbReference>
<reference evidence="5 6" key="1">
    <citation type="submission" date="2020-04" db="EMBL/GenBank/DDBJ databases">
        <authorList>
            <person name="Graf S J."/>
        </authorList>
    </citation>
    <scope>NUCLEOTIDE SEQUENCE [LARGE SCALE GENOMIC DNA]</scope>
    <source>
        <strain evidence="5">1</strain>
    </source>
</reference>
<dbReference type="AlphaFoldDB" id="A0A6J5JZJ4"/>
<dbReference type="PANTHER" id="PTHR10073:SF52">
    <property type="entry name" value="MISMATCH REPAIR ENDONUCLEASE PMS2"/>
    <property type="match status" value="1"/>
</dbReference>
<evidence type="ECO:0000313" key="5">
    <source>
        <dbReference type="EMBL" id="CAB3976509.1"/>
    </source>
</evidence>
<organism evidence="5 6">
    <name type="scientific">Candidatus Azoamicus ciliaticola</name>
    <dbReference type="NCBI Taxonomy" id="2652803"/>
    <lineage>
        <taxon>Bacteria</taxon>
        <taxon>Pseudomonadati</taxon>
        <taxon>Pseudomonadota</taxon>
        <taxon>Gammaproteobacteria</taxon>
        <taxon>Candidatus Azoamicaceae</taxon>
        <taxon>Candidatus Azoamicus</taxon>
    </lineage>
</organism>
<evidence type="ECO:0000259" key="4">
    <source>
        <dbReference type="SMART" id="SM01340"/>
    </source>
</evidence>
<sequence>MKRFFIDKLSDDIITKFSISFLIKRPSCVLKELVENSLDASSSSVSIYLEGFGIKLIRVIDNGIGVYKDDLLKVGLRFNTSKVFKLSDLINISTYGFRGESLYVINSLSNLSIISKPYDQSFAYKISFLNSEKKNSLNVNPGTNGTTVDVRNLFYNNLELKNFSKDFIEERNDILHMLSCMVLSRFDVRFIFHSNNIELYNFPICSNDYSKIKRFECFYPGINTDNIVDINCLLNDISFSGFIYFNDNKKKSKKFKFFYVNNRIIKSDIIDRIFQDIFTALNKILNLSYCFYLYLDPCEYSIVFSVNKMDVFFKNYAFIYKFLFDSIFNSVNANKIILSNYLLKNKETVFQKEFDLDKFFCMNFNNRKIFNNCNEIILVLDDVNVCFYLENKLYFIKLFNIRNRVLNKLFSLQYLKKRRILSKNVLYCDLFSLEIFSIFLDFKNIFFTYGFVFEIFDDKFLILKSIPVLLYNLSVDWNGLFLELKSFFEKSIFGSFSINRFDINIINIYIKYIYDKSKINDYELSFFYRELVFSSINDLNWFEKNCHEVIFKKS</sequence>
<dbReference type="Gene3D" id="3.30.230.10">
    <property type="match status" value="1"/>
</dbReference>
<dbReference type="InterPro" id="IPR020568">
    <property type="entry name" value="Ribosomal_Su5_D2-typ_SF"/>
</dbReference>
<name>A0A6J5JZJ4_9GAMM</name>
<keyword evidence="3" id="KW-0227">DNA damage</keyword>
<dbReference type="SUPFAM" id="SSF54211">
    <property type="entry name" value="Ribosomal protein S5 domain 2-like"/>
    <property type="match status" value="1"/>
</dbReference>
<evidence type="ECO:0000256" key="2">
    <source>
        <dbReference type="ARBA" id="ARBA00021975"/>
    </source>
</evidence>
<dbReference type="NCBIfam" id="TIGR00585">
    <property type="entry name" value="mutl"/>
    <property type="match status" value="1"/>
</dbReference>
<comment type="similarity">
    <text evidence="1">Belongs to the DNA mismatch repair MutL/HexB family.</text>
</comment>
<dbReference type="InterPro" id="IPR014721">
    <property type="entry name" value="Ribsml_uS5_D2-typ_fold_subgr"/>
</dbReference>
<dbReference type="Pfam" id="PF13589">
    <property type="entry name" value="HATPase_c_3"/>
    <property type="match status" value="1"/>
</dbReference>
<dbReference type="Gene3D" id="3.30.565.10">
    <property type="entry name" value="Histidine kinase-like ATPase, C-terminal domain"/>
    <property type="match status" value="1"/>
</dbReference>
<dbReference type="EMBL" id="LR794158">
    <property type="protein sequence ID" value="CAB3976509.1"/>
    <property type="molecule type" value="Genomic_DNA"/>
</dbReference>
<accession>A0A6J5JZJ4</accession>
<dbReference type="GO" id="GO:0006298">
    <property type="term" value="P:mismatch repair"/>
    <property type="evidence" value="ECO:0007669"/>
    <property type="project" value="InterPro"/>
</dbReference>
<evidence type="ECO:0000256" key="3">
    <source>
        <dbReference type="ARBA" id="ARBA00022763"/>
    </source>
</evidence>
<dbReference type="GO" id="GO:0030983">
    <property type="term" value="F:mismatched DNA binding"/>
    <property type="evidence" value="ECO:0007669"/>
    <property type="project" value="InterPro"/>
</dbReference>
<dbReference type="InterPro" id="IPR002099">
    <property type="entry name" value="MutL/Mlh/PMS"/>
</dbReference>
<dbReference type="RefSeq" id="WP_176605034.1">
    <property type="nucleotide sequence ID" value="NZ_LR794158.1"/>
</dbReference>
<dbReference type="GO" id="GO:0005524">
    <property type="term" value="F:ATP binding"/>
    <property type="evidence" value="ECO:0007669"/>
    <property type="project" value="InterPro"/>
</dbReference>
<dbReference type="SUPFAM" id="SSF55874">
    <property type="entry name" value="ATPase domain of HSP90 chaperone/DNA topoisomerase II/histidine kinase"/>
    <property type="match status" value="1"/>
</dbReference>
<feature type="domain" description="DNA mismatch repair protein S5" evidence="4">
    <location>
        <begin position="215"/>
        <end position="332"/>
    </location>
</feature>
<dbReference type="SUPFAM" id="SSF118116">
    <property type="entry name" value="DNA mismatch repair protein MutL"/>
    <property type="match status" value="1"/>
</dbReference>
<evidence type="ECO:0000256" key="1">
    <source>
        <dbReference type="ARBA" id="ARBA00006082"/>
    </source>
</evidence>
<dbReference type="SMART" id="SM01340">
    <property type="entry name" value="DNA_mis_repair"/>
    <property type="match status" value="1"/>
</dbReference>
<dbReference type="InterPro" id="IPR013507">
    <property type="entry name" value="DNA_mismatch_S5_2-like"/>
</dbReference>
<dbReference type="InterPro" id="IPR036890">
    <property type="entry name" value="HATPase_C_sf"/>
</dbReference>